<dbReference type="AlphaFoldDB" id="M9SEI8"/>
<dbReference type="PANTHER" id="PTHR33204:SF29">
    <property type="entry name" value="TRANSCRIPTIONAL REGULATOR"/>
    <property type="match status" value="1"/>
</dbReference>
<dbReference type="Gene3D" id="1.10.10.10">
    <property type="entry name" value="Winged helix-like DNA-binding domain superfamily/Winged helix DNA-binding domain"/>
    <property type="match status" value="1"/>
</dbReference>
<protein>
    <submittedName>
        <fullName evidence="5">Transcriptional regulator, HxlR family</fullName>
    </submittedName>
</protein>
<dbReference type="EMBL" id="CP004049">
    <property type="protein sequence ID" value="AGI85805.1"/>
    <property type="molecule type" value="Genomic_DNA"/>
</dbReference>
<gene>
    <name evidence="5" type="ORF">MMALV_10700</name>
</gene>
<keyword evidence="1" id="KW-0805">Transcription regulation</keyword>
<name>M9SEI8_METAX</name>
<keyword evidence="6" id="KW-1185">Reference proteome</keyword>
<evidence type="ECO:0000256" key="3">
    <source>
        <dbReference type="ARBA" id="ARBA00023163"/>
    </source>
</evidence>
<dbReference type="InterPro" id="IPR002577">
    <property type="entry name" value="HTH_HxlR"/>
</dbReference>
<dbReference type="Proteomes" id="UP000012672">
    <property type="component" value="Chromosome"/>
</dbReference>
<keyword evidence="2" id="KW-0238">DNA-binding</keyword>
<proteinExistence type="predicted"/>
<dbReference type="PROSITE" id="PS51118">
    <property type="entry name" value="HTH_HXLR"/>
    <property type="match status" value="1"/>
</dbReference>
<sequence length="143" mass="16388">MDIIKYVHLDGQSMISEPRYDCAIDAAMSVIEGRWKTVIICKLYRNGAPMRYNQLMAQIEGISPRIFTLQLKEMERDGIIVRNVRSTKPKCVEYYLSERGFSLLPILKSLAEWGLKNMFSNMVEFDDGITVPSKDDLKESGLC</sequence>
<evidence type="ECO:0000313" key="5">
    <source>
        <dbReference type="EMBL" id="AGI85805.1"/>
    </source>
</evidence>
<dbReference type="GO" id="GO:0003677">
    <property type="term" value="F:DNA binding"/>
    <property type="evidence" value="ECO:0007669"/>
    <property type="project" value="UniProtKB-KW"/>
</dbReference>
<dbReference type="KEGG" id="max:MMALV_10700"/>
<dbReference type="STRING" id="1236689.MMALV_10700"/>
<dbReference type="InterPro" id="IPR036390">
    <property type="entry name" value="WH_DNA-bd_sf"/>
</dbReference>
<dbReference type="eggNOG" id="arCOG02600">
    <property type="taxonomic scope" value="Archaea"/>
</dbReference>
<dbReference type="Pfam" id="PF01638">
    <property type="entry name" value="HxlR"/>
    <property type="match status" value="1"/>
</dbReference>
<dbReference type="SUPFAM" id="SSF46785">
    <property type="entry name" value="Winged helix' DNA-binding domain"/>
    <property type="match status" value="1"/>
</dbReference>
<reference evidence="5 6" key="1">
    <citation type="journal article" date="2012" name="J. Bacteriol.">
        <title>Genome sequence of 'Candidatus Methanomethylophilus alvus' Mx1201, a methanogenic archaeon from the human gut belonging to a seventh order of methanogens.</title>
        <authorList>
            <person name="Borrel G."/>
            <person name="Harris H.M."/>
            <person name="Tottey W."/>
            <person name="Mihajlovski A."/>
            <person name="Parisot N."/>
            <person name="Peyretaillade E."/>
            <person name="Peyret P."/>
            <person name="Gribaldo S."/>
            <person name="O'Toole P.W."/>
            <person name="Brugere J.F."/>
        </authorList>
    </citation>
    <scope>NUCLEOTIDE SEQUENCE [LARGE SCALE GENOMIC DNA]</scope>
    <source>
        <strain evidence="5 6">Mx1201</strain>
    </source>
</reference>
<evidence type="ECO:0000313" key="6">
    <source>
        <dbReference type="Proteomes" id="UP000012672"/>
    </source>
</evidence>
<evidence type="ECO:0000256" key="2">
    <source>
        <dbReference type="ARBA" id="ARBA00023125"/>
    </source>
</evidence>
<organism evidence="5 6">
    <name type="scientific">Methanomethylophilus alvi (strain Mx1201)</name>
    <dbReference type="NCBI Taxonomy" id="1236689"/>
    <lineage>
        <taxon>Archaea</taxon>
        <taxon>Methanobacteriati</taxon>
        <taxon>Thermoplasmatota</taxon>
        <taxon>Thermoplasmata</taxon>
        <taxon>Methanomassiliicoccales</taxon>
        <taxon>Methanomethylophilaceae</taxon>
        <taxon>Methanomethylophilus</taxon>
    </lineage>
</organism>
<dbReference type="InParanoid" id="M9SEI8"/>
<dbReference type="HOGENOM" id="CLU_111585_5_1_2"/>
<evidence type="ECO:0000256" key="1">
    <source>
        <dbReference type="ARBA" id="ARBA00023015"/>
    </source>
</evidence>
<dbReference type="InterPro" id="IPR036388">
    <property type="entry name" value="WH-like_DNA-bd_sf"/>
</dbReference>
<keyword evidence="3" id="KW-0804">Transcription</keyword>
<evidence type="ECO:0000259" key="4">
    <source>
        <dbReference type="PROSITE" id="PS51118"/>
    </source>
</evidence>
<accession>M9SEI8</accession>
<feature type="domain" description="HTH hxlR-type" evidence="4">
    <location>
        <begin position="22"/>
        <end position="122"/>
    </location>
</feature>
<dbReference type="PANTHER" id="PTHR33204">
    <property type="entry name" value="TRANSCRIPTIONAL REGULATOR, MARR FAMILY"/>
    <property type="match status" value="1"/>
</dbReference>